<feature type="region of interest" description="Disordered" evidence="2">
    <location>
        <begin position="488"/>
        <end position="513"/>
    </location>
</feature>
<dbReference type="Proteomes" id="UP001530293">
    <property type="component" value="Unassembled WGS sequence"/>
</dbReference>
<feature type="compositionally biased region" description="Gly residues" evidence="2">
    <location>
        <begin position="279"/>
        <end position="290"/>
    </location>
</feature>
<gene>
    <name evidence="4" type="ORF">ACHAWU_002855</name>
</gene>
<dbReference type="Gene3D" id="2.40.50.140">
    <property type="entry name" value="Nucleic acid-binding proteins"/>
    <property type="match status" value="1"/>
</dbReference>
<dbReference type="InterPro" id="IPR040466">
    <property type="entry name" value="NKAP"/>
</dbReference>
<feature type="compositionally biased region" description="Basic and acidic residues" evidence="2">
    <location>
        <begin position="115"/>
        <end position="127"/>
    </location>
</feature>
<dbReference type="EMBL" id="JALLBG020000247">
    <property type="protein sequence ID" value="KAL3757935.1"/>
    <property type="molecule type" value="Genomic_DNA"/>
</dbReference>
<organism evidence="4 5">
    <name type="scientific">Discostella pseudostelligera</name>
    <dbReference type="NCBI Taxonomy" id="259834"/>
    <lineage>
        <taxon>Eukaryota</taxon>
        <taxon>Sar</taxon>
        <taxon>Stramenopiles</taxon>
        <taxon>Ochrophyta</taxon>
        <taxon>Bacillariophyta</taxon>
        <taxon>Coscinodiscophyceae</taxon>
        <taxon>Thalassiosirophycidae</taxon>
        <taxon>Stephanodiscales</taxon>
        <taxon>Stephanodiscaceae</taxon>
        <taxon>Discostella</taxon>
    </lineage>
</organism>
<evidence type="ECO:0000256" key="2">
    <source>
        <dbReference type="SAM" id="MobiDB-lite"/>
    </source>
</evidence>
<dbReference type="AlphaFoldDB" id="A0ABD3MBN7"/>
<comment type="similarity">
    <text evidence="1">Belongs to the NKAP family.</text>
</comment>
<dbReference type="InterPro" id="IPR009269">
    <property type="entry name" value="NKAP_C"/>
</dbReference>
<feature type="compositionally biased region" description="Low complexity" evidence="2">
    <location>
        <begin position="135"/>
        <end position="166"/>
    </location>
</feature>
<feature type="domain" description="S1 motif" evidence="3">
    <location>
        <begin position="304"/>
        <end position="414"/>
    </location>
</feature>
<dbReference type="SUPFAM" id="SSF50249">
    <property type="entry name" value="Nucleic acid-binding proteins"/>
    <property type="match status" value="1"/>
</dbReference>
<evidence type="ECO:0000259" key="3">
    <source>
        <dbReference type="PROSITE" id="PS50126"/>
    </source>
</evidence>
<evidence type="ECO:0000313" key="4">
    <source>
        <dbReference type="EMBL" id="KAL3757935.1"/>
    </source>
</evidence>
<reference evidence="4 5" key="1">
    <citation type="submission" date="2024-10" db="EMBL/GenBank/DDBJ databases">
        <title>Updated reference genomes for cyclostephanoid diatoms.</title>
        <authorList>
            <person name="Roberts W.R."/>
            <person name="Alverson A.J."/>
        </authorList>
    </citation>
    <scope>NUCLEOTIDE SEQUENCE [LARGE SCALE GENOMIC DNA]</scope>
    <source>
        <strain evidence="4 5">AJA232-27</strain>
    </source>
</reference>
<dbReference type="Pfam" id="PF06047">
    <property type="entry name" value="Nkap_C"/>
    <property type="match status" value="1"/>
</dbReference>
<feature type="compositionally biased region" description="Basic residues" evidence="2">
    <location>
        <begin position="634"/>
        <end position="661"/>
    </location>
</feature>
<feature type="compositionally biased region" description="Polar residues" evidence="2">
    <location>
        <begin position="18"/>
        <end position="29"/>
    </location>
</feature>
<feature type="compositionally biased region" description="Basic and acidic residues" evidence="2">
    <location>
        <begin position="252"/>
        <end position="269"/>
    </location>
</feature>
<dbReference type="PANTHER" id="PTHR13087">
    <property type="entry name" value="NF-KAPPA B ACTIVATING PROTEIN"/>
    <property type="match status" value="1"/>
</dbReference>
<dbReference type="PROSITE" id="PS50126">
    <property type="entry name" value="S1"/>
    <property type="match status" value="1"/>
</dbReference>
<feature type="region of interest" description="Disordered" evidence="2">
    <location>
        <begin position="547"/>
        <end position="795"/>
    </location>
</feature>
<feature type="compositionally biased region" description="Low complexity" evidence="2">
    <location>
        <begin position="662"/>
        <end position="679"/>
    </location>
</feature>
<sequence>MTNEEEMKERLWRKKLQNKQQQRGISKPTTNDREEIQGGRRDALTAADGDGGDYERDEFGRRATTNTHHHNTSSSSSSSRRYNDDRGRGARGRGDSHRKNGNGRRDNYNDNEELDDHRGRNTDERSSRTTRRGSRSNNSSSRSRDSSTSSRDSRHSSYSSRSNSSSHGHGEDYHRNRHGSRRYASSSHTRDKKQDDHHSGSRRNGDNNGTSSRWNNQRQDGRDGEWYNQDRHNNAVTEHNHRWEAPPPSMQDNDRFSRPPPGYDERQDHPYQNQYPQYRGGGSGSGGATGVLGNVPPPPPYKSGDIISGVITRIEAYGAFVALDPPSSSSNNDNGGGGGGQYHHHRQYKGLIHVSALRPANEGRVEHPSEVVKMDERVTVLVLEIISPDNGGGGGGYGGGGGGGGQYKIRLSLSAIDPTTGKVREGFVLPAPRGADGMMGGGSSRREQDLGMMGDAGYYGHGGGGGGSGWGGGNNMRNKVEWLAQRAEERRRLRSEQDGTSSARRGGVDGGGAWRMSITEMKMIHGGRLPPSLLVWDVSHGEEEKGVAMKNEDDGFDDFGRKQRQKLPLKEMEKNGRDDKRGSRDNARRDNASKKRNPARRSPSTDSSSSSGSSTSSSSSSSDSSSSESEDDRRRRKLNRRPSRRSEKRRSRQTKRRRRKYSSSSASSSSSSSDSGSDSEPSRRDSRHRKDRHQSPKGMEVAPSEMENLTRNVPDIDDESIEKPVIVAPPPTTDDEALLDDDDLREAQDFKKAVQGKKTHHGGIGDDDSDSDDSYAGPQPLTQAQLNAAANADPSKAAAAHKAYGSALLPGEGEALAQYVQQNLRIPRRGEIGYSSTDIDQFEKSGFVMSGSRHARMNAVRIRKENQIYSAEEQRALALITLEENQQKEQALLQDFRTMLKDKLKGSGGVGGDAGDEEVEGGGTQDRALVGA</sequence>
<feature type="region of interest" description="Disordered" evidence="2">
    <location>
        <begin position="325"/>
        <end position="344"/>
    </location>
</feature>
<feature type="compositionally biased region" description="Basic and acidic residues" evidence="2">
    <location>
        <begin position="568"/>
        <end position="593"/>
    </location>
</feature>
<name>A0ABD3MBN7_9STRA</name>
<feature type="compositionally biased region" description="Basic and acidic residues" evidence="2">
    <location>
        <begin position="188"/>
        <end position="205"/>
    </location>
</feature>
<dbReference type="InterPro" id="IPR003029">
    <property type="entry name" value="S1_domain"/>
</dbReference>
<feature type="compositionally biased region" description="Low complexity" evidence="2">
    <location>
        <begin position="778"/>
        <end position="795"/>
    </location>
</feature>
<accession>A0ABD3MBN7</accession>
<feature type="compositionally biased region" description="Acidic residues" evidence="2">
    <location>
        <begin position="733"/>
        <end position="744"/>
    </location>
</feature>
<feature type="compositionally biased region" description="Basic and acidic residues" evidence="2">
    <location>
        <begin position="219"/>
        <end position="244"/>
    </location>
</feature>
<feature type="region of interest" description="Disordered" evidence="2">
    <location>
        <begin position="904"/>
        <end position="932"/>
    </location>
</feature>
<evidence type="ECO:0000313" key="5">
    <source>
        <dbReference type="Proteomes" id="UP001530293"/>
    </source>
</evidence>
<feature type="compositionally biased region" description="Basic and acidic residues" evidence="2">
    <location>
        <begin position="488"/>
        <end position="497"/>
    </location>
</feature>
<feature type="compositionally biased region" description="Basic and acidic residues" evidence="2">
    <location>
        <begin position="30"/>
        <end position="43"/>
    </location>
</feature>
<dbReference type="SMART" id="SM00316">
    <property type="entry name" value="S1"/>
    <property type="match status" value="1"/>
</dbReference>
<protein>
    <recommendedName>
        <fullName evidence="3">S1 motif domain-containing protein</fullName>
    </recommendedName>
</protein>
<feature type="region of interest" description="Disordered" evidence="2">
    <location>
        <begin position="1"/>
        <end position="300"/>
    </location>
</feature>
<keyword evidence="5" id="KW-1185">Reference proteome</keyword>
<feature type="compositionally biased region" description="Basic and acidic residues" evidence="2">
    <location>
        <begin position="81"/>
        <end position="108"/>
    </location>
</feature>
<feature type="compositionally biased region" description="Basic and acidic residues" evidence="2">
    <location>
        <begin position="547"/>
        <end position="561"/>
    </location>
</feature>
<evidence type="ECO:0000256" key="1">
    <source>
        <dbReference type="ARBA" id="ARBA00009313"/>
    </source>
</evidence>
<proteinExistence type="inferred from homology"/>
<feature type="compositionally biased region" description="Basic and acidic residues" evidence="2">
    <location>
        <begin position="1"/>
        <end position="10"/>
    </location>
</feature>
<feature type="compositionally biased region" description="Polar residues" evidence="2">
    <location>
        <begin position="206"/>
        <end position="218"/>
    </location>
</feature>
<feature type="compositionally biased region" description="Low complexity" evidence="2">
    <location>
        <begin position="600"/>
        <end position="627"/>
    </location>
</feature>
<dbReference type="PANTHER" id="PTHR13087:SF0">
    <property type="entry name" value="NFKB ACTIVATING PROTEIN LIKE"/>
    <property type="match status" value="1"/>
</dbReference>
<dbReference type="InterPro" id="IPR012340">
    <property type="entry name" value="NA-bd_OB-fold"/>
</dbReference>
<comment type="caution">
    <text evidence="4">The sequence shown here is derived from an EMBL/GenBank/DDBJ whole genome shotgun (WGS) entry which is preliminary data.</text>
</comment>